<dbReference type="InterPro" id="IPR050204">
    <property type="entry name" value="AraC_XylS_family_regulators"/>
</dbReference>
<name>A0A318K0D1_9NOCA</name>
<dbReference type="PROSITE" id="PS01124">
    <property type="entry name" value="HTH_ARAC_FAMILY_2"/>
    <property type="match status" value="1"/>
</dbReference>
<gene>
    <name evidence="5" type="ORF">DFR70_109284</name>
</gene>
<evidence type="ECO:0000256" key="3">
    <source>
        <dbReference type="ARBA" id="ARBA00023163"/>
    </source>
</evidence>
<proteinExistence type="predicted"/>
<dbReference type="Gene3D" id="1.10.10.60">
    <property type="entry name" value="Homeodomain-like"/>
    <property type="match status" value="1"/>
</dbReference>
<evidence type="ECO:0000313" key="5">
    <source>
        <dbReference type="EMBL" id="PXX61092.1"/>
    </source>
</evidence>
<reference evidence="5 6" key="1">
    <citation type="submission" date="2018-05" db="EMBL/GenBank/DDBJ databases">
        <title>Genomic Encyclopedia of Type Strains, Phase IV (KMG-IV): sequencing the most valuable type-strain genomes for metagenomic binning, comparative biology and taxonomic classification.</title>
        <authorList>
            <person name="Goeker M."/>
        </authorList>
    </citation>
    <scope>NUCLEOTIDE SEQUENCE [LARGE SCALE GENOMIC DNA]</scope>
    <source>
        <strain evidence="5 6">DSM 44704</strain>
    </source>
</reference>
<dbReference type="Pfam" id="PF12833">
    <property type="entry name" value="HTH_18"/>
    <property type="match status" value="1"/>
</dbReference>
<accession>A0A318K0D1</accession>
<keyword evidence="3" id="KW-0804">Transcription</keyword>
<evidence type="ECO:0000256" key="1">
    <source>
        <dbReference type="ARBA" id="ARBA00023015"/>
    </source>
</evidence>
<evidence type="ECO:0000313" key="6">
    <source>
        <dbReference type="Proteomes" id="UP000247569"/>
    </source>
</evidence>
<dbReference type="GO" id="GO:0003700">
    <property type="term" value="F:DNA-binding transcription factor activity"/>
    <property type="evidence" value="ECO:0007669"/>
    <property type="project" value="InterPro"/>
</dbReference>
<evidence type="ECO:0000256" key="2">
    <source>
        <dbReference type="ARBA" id="ARBA00023125"/>
    </source>
</evidence>
<keyword evidence="6" id="KW-1185">Reference proteome</keyword>
<dbReference type="SMART" id="SM00342">
    <property type="entry name" value="HTH_ARAC"/>
    <property type="match status" value="1"/>
</dbReference>
<keyword evidence="2 5" id="KW-0238">DNA-binding</keyword>
<dbReference type="InterPro" id="IPR018060">
    <property type="entry name" value="HTH_AraC"/>
</dbReference>
<protein>
    <submittedName>
        <fullName evidence="5">AraC-like DNA-binding protein</fullName>
    </submittedName>
</protein>
<feature type="domain" description="HTH araC/xylS-type" evidence="4">
    <location>
        <begin position="111"/>
        <end position="209"/>
    </location>
</feature>
<dbReference type="GO" id="GO:0043565">
    <property type="term" value="F:sequence-specific DNA binding"/>
    <property type="evidence" value="ECO:0007669"/>
    <property type="project" value="InterPro"/>
</dbReference>
<sequence length="216" mass="23246">MHAHHSVQVLIARQGEFVVSDAAGTKVPCRAAVIPADVAHAVPRGVANGEMVHLAAESEDGVELCRSLGRSRCAAAWVAAGSALVEDLGDDEWWADGLPYARSNVRHPALASALRLLPELIEAGPVRLRETACAVGVSESRLSHLFSEEIGLAFRPYVRWLRMSRAIDRIALGHSLTDAAHAAGFFDDAQFARVCDTTFGLSPALLMREMRLSVES</sequence>
<dbReference type="AlphaFoldDB" id="A0A318K0D1"/>
<dbReference type="EMBL" id="QJKF01000009">
    <property type="protein sequence ID" value="PXX61092.1"/>
    <property type="molecule type" value="Genomic_DNA"/>
</dbReference>
<keyword evidence="1" id="KW-0805">Transcription regulation</keyword>
<dbReference type="PANTHER" id="PTHR46796">
    <property type="entry name" value="HTH-TYPE TRANSCRIPTIONAL ACTIVATOR RHAS-RELATED"/>
    <property type="match status" value="1"/>
</dbReference>
<evidence type="ECO:0000259" key="4">
    <source>
        <dbReference type="PROSITE" id="PS01124"/>
    </source>
</evidence>
<comment type="caution">
    <text evidence="5">The sequence shown here is derived from an EMBL/GenBank/DDBJ whole genome shotgun (WGS) entry which is preliminary data.</text>
</comment>
<organism evidence="5 6">
    <name type="scientific">Nocardia tenerifensis</name>
    <dbReference type="NCBI Taxonomy" id="228006"/>
    <lineage>
        <taxon>Bacteria</taxon>
        <taxon>Bacillati</taxon>
        <taxon>Actinomycetota</taxon>
        <taxon>Actinomycetes</taxon>
        <taxon>Mycobacteriales</taxon>
        <taxon>Nocardiaceae</taxon>
        <taxon>Nocardia</taxon>
    </lineage>
</organism>
<dbReference type="Proteomes" id="UP000247569">
    <property type="component" value="Unassembled WGS sequence"/>
</dbReference>